<evidence type="ECO:0000259" key="1">
    <source>
        <dbReference type="Pfam" id="PF03372"/>
    </source>
</evidence>
<dbReference type="AlphaFoldDB" id="A0A6G4WFX9"/>
<reference evidence="2 3" key="1">
    <citation type="submission" date="2020-02" db="EMBL/GenBank/DDBJ databases">
        <title>Genome sequence of strain CCNWXJ40-4.</title>
        <authorList>
            <person name="Gao J."/>
            <person name="Sun J."/>
        </authorList>
    </citation>
    <scope>NUCLEOTIDE SEQUENCE [LARGE SCALE GENOMIC DNA]</scope>
    <source>
        <strain evidence="2 3">CCNWXJ 40-4</strain>
    </source>
</reference>
<protein>
    <submittedName>
        <fullName evidence="2">Endonuclease/exonuclease/phosphatase family protein</fullName>
    </submittedName>
</protein>
<dbReference type="EMBL" id="JAAKZF010000033">
    <property type="protein sequence ID" value="NGO53509.1"/>
    <property type="molecule type" value="Genomic_DNA"/>
</dbReference>
<keyword evidence="2" id="KW-0378">Hydrolase</keyword>
<evidence type="ECO:0000313" key="2">
    <source>
        <dbReference type="EMBL" id="NGO53509.1"/>
    </source>
</evidence>
<dbReference type="PANTHER" id="PTHR42834">
    <property type="entry name" value="ENDONUCLEASE/EXONUCLEASE/PHOSPHATASE FAMILY PROTEIN (AFU_ORTHOLOGUE AFUA_3G09210)"/>
    <property type="match status" value="1"/>
</dbReference>
<dbReference type="InterPro" id="IPR005135">
    <property type="entry name" value="Endo/exonuclease/phosphatase"/>
</dbReference>
<dbReference type="InterPro" id="IPR036691">
    <property type="entry name" value="Endo/exonu/phosph_ase_sf"/>
</dbReference>
<organism evidence="2 3">
    <name type="scientific">Allomesorhizobium camelthorni</name>
    <dbReference type="NCBI Taxonomy" id="475069"/>
    <lineage>
        <taxon>Bacteria</taxon>
        <taxon>Pseudomonadati</taxon>
        <taxon>Pseudomonadota</taxon>
        <taxon>Alphaproteobacteria</taxon>
        <taxon>Hyphomicrobiales</taxon>
        <taxon>Phyllobacteriaceae</taxon>
        <taxon>Allomesorhizobium</taxon>
    </lineage>
</organism>
<name>A0A6G4WFX9_9HYPH</name>
<gene>
    <name evidence="2" type="ORF">G6N73_20480</name>
</gene>
<dbReference type="RefSeq" id="WP_165030957.1">
    <property type="nucleotide sequence ID" value="NZ_JAAKZF010000033.1"/>
</dbReference>
<accession>A0A6G4WFX9</accession>
<dbReference type="PANTHER" id="PTHR42834:SF1">
    <property type="entry name" value="ENDONUCLEASE_EXONUCLEASE_PHOSPHATASE FAMILY PROTEIN (AFU_ORTHOLOGUE AFUA_3G09210)"/>
    <property type="match status" value="1"/>
</dbReference>
<sequence>MNLRRLTVGTFNLFNLNEPNMPVYTDRNGWSQAEYDLKIDWTMRVIRMLRPDIFGFQELWHAASISRAVEASGLAGEYDVVAPPDAIGERIVCAAIVRKGLMSSEPDWIVNFPDKFVLQSSGDDPQTPEISVDIDSFSRPVLHFTVKPREAHDHVHVYVCHFKSKAPTKVFRESWFRADEATYKKHATGLGSAISTIRRTAEAAALRFMLSEQMKGTGTPVIVLGDINDGQHSNTANILTEQPKYLVGDSVGGGDTSLYTAQTLQEYRNTRDVYYTHIHQDIMESLDHILVSEEFYDNSRKRIWIFDGMTVNNDHLNFDNHKETGTNDHGIICATFKYKPIKAEARAIVEDDT</sequence>
<comment type="caution">
    <text evidence="2">The sequence shown here is derived from an EMBL/GenBank/DDBJ whole genome shotgun (WGS) entry which is preliminary data.</text>
</comment>
<dbReference type="GO" id="GO:0004519">
    <property type="term" value="F:endonuclease activity"/>
    <property type="evidence" value="ECO:0007669"/>
    <property type="project" value="UniProtKB-KW"/>
</dbReference>
<dbReference type="SUPFAM" id="SSF56219">
    <property type="entry name" value="DNase I-like"/>
    <property type="match status" value="1"/>
</dbReference>
<keyword evidence="2" id="KW-0255">Endonuclease</keyword>
<dbReference type="Pfam" id="PF03372">
    <property type="entry name" value="Exo_endo_phos"/>
    <property type="match status" value="1"/>
</dbReference>
<proteinExistence type="predicted"/>
<evidence type="ECO:0000313" key="3">
    <source>
        <dbReference type="Proteomes" id="UP001642900"/>
    </source>
</evidence>
<keyword evidence="3" id="KW-1185">Reference proteome</keyword>
<feature type="domain" description="Endonuclease/exonuclease/phosphatase" evidence="1">
    <location>
        <begin position="44"/>
        <end position="307"/>
    </location>
</feature>
<keyword evidence="2" id="KW-0540">Nuclease</keyword>
<dbReference type="Gene3D" id="3.60.10.10">
    <property type="entry name" value="Endonuclease/exonuclease/phosphatase"/>
    <property type="match status" value="1"/>
</dbReference>
<dbReference type="Proteomes" id="UP001642900">
    <property type="component" value="Unassembled WGS sequence"/>
</dbReference>